<evidence type="ECO:0000313" key="1">
    <source>
        <dbReference type="EMBL" id="XCD03404.1"/>
    </source>
</evidence>
<protein>
    <submittedName>
        <fullName evidence="2">Uncharacterized protein</fullName>
    </submittedName>
</protein>
<reference evidence="2" key="1">
    <citation type="submission" date="2024-03" db="EMBL/GenBank/DDBJ databases">
        <title>Diverse circular DNA viruses in blood, oral, and fecal samples of captive lemurs.</title>
        <authorList>
            <person name="Paietta E.N."/>
            <person name="Kraberger S."/>
            <person name="Lund M.C."/>
            <person name="Custer J.M."/>
            <person name="Vargas K.M."/>
            <person name="Ehmke E.E."/>
            <person name="Yoder A.D."/>
            <person name="Varsani A."/>
        </authorList>
    </citation>
    <scope>NUCLEOTIDE SEQUENCE</scope>
    <source>
        <strain evidence="1">Duke_18_61</strain>
        <strain evidence="2">Duke_23FS_45</strain>
    </source>
</reference>
<dbReference type="EMBL" id="PP511353">
    <property type="protein sequence ID" value="XCD03404.1"/>
    <property type="molecule type" value="Genomic_DNA"/>
</dbReference>
<dbReference type="EMBL" id="PP511468">
    <property type="protein sequence ID" value="XCD04503.1"/>
    <property type="molecule type" value="Genomic_DNA"/>
</dbReference>
<proteinExistence type="predicted"/>
<organism evidence="2">
    <name type="scientific">Dulem virus 172</name>
    <dbReference type="NCBI Taxonomy" id="3145649"/>
    <lineage>
        <taxon>Viruses</taxon>
        <taxon>Monodnaviria</taxon>
        <taxon>Sangervirae</taxon>
        <taxon>Phixviricota</taxon>
        <taxon>Malgrandaviricetes</taxon>
        <taxon>Petitvirales</taxon>
        <taxon>Microviridae</taxon>
        <taxon>Microvirus</taxon>
    </lineage>
</organism>
<evidence type="ECO:0000313" key="2">
    <source>
        <dbReference type="EMBL" id="XCD04503.1"/>
    </source>
</evidence>
<sequence length="38" mass="4568">MNRMRVRRRKDKRVFSRTAAKTKAINVRPGEWRGGIRL</sequence>
<name>A0AAU8AWW7_9VIRU</name>
<accession>A0AAU8AWW7</accession>